<dbReference type="InterPro" id="IPR021146">
    <property type="entry name" value="Phage_gp6-like_head-tail"/>
</dbReference>
<dbReference type="NCBIfam" id="TIGR02215">
    <property type="entry name" value="phage_chp_gp8"/>
    <property type="match status" value="1"/>
</dbReference>
<dbReference type="EMBL" id="FODT01000004">
    <property type="protein sequence ID" value="SEO73423.1"/>
    <property type="molecule type" value="Genomic_DNA"/>
</dbReference>
<evidence type="ECO:0008006" key="3">
    <source>
        <dbReference type="Google" id="ProtNLM"/>
    </source>
</evidence>
<dbReference type="RefSeq" id="WP_092683719.1">
    <property type="nucleotide sequence ID" value="NZ_FODT01000004.1"/>
</dbReference>
<dbReference type="AlphaFoldDB" id="A0A1H8S5J1"/>
<sequence length="189" mass="19873">MSAMLLAGPAVEPWTVAELKAFLRVAHDDDDAVIAALLAAARGQIEAMTRRALLAQRWRVLRDGWPDDGRIALRIGPLRSLTAAVVFDAQGVAHPIGLDCFVIDAANGVIAAPAWSLPQPGRSLAGIALDVELGYGAVGSDVPELLRHAVRTLVAHWYENRGLAAIGASVAMLPGSVAAMIASFRVLSL</sequence>
<dbReference type="CDD" id="cd08054">
    <property type="entry name" value="gp6"/>
    <property type="match status" value="1"/>
</dbReference>
<dbReference type="Pfam" id="PF05135">
    <property type="entry name" value="Phage_connect_1"/>
    <property type="match status" value="1"/>
</dbReference>
<dbReference type="Gene3D" id="1.10.3230.30">
    <property type="entry name" value="Phage gp6-like head-tail connector protein"/>
    <property type="match status" value="1"/>
</dbReference>
<keyword evidence="2" id="KW-1185">Reference proteome</keyword>
<evidence type="ECO:0000313" key="1">
    <source>
        <dbReference type="EMBL" id="SEO73423.1"/>
    </source>
</evidence>
<evidence type="ECO:0000313" key="2">
    <source>
        <dbReference type="Proteomes" id="UP000199615"/>
    </source>
</evidence>
<dbReference type="OrthoDB" id="7597216at2"/>
<accession>A0A1H8S5J1</accession>
<reference evidence="2" key="1">
    <citation type="submission" date="2016-10" db="EMBL/GenBank/DDBJ databases">
        <authorList>
            <person name="Varghese N."/>
            <person name="Submissions S."/>
        </authorList>
    </citation>
    <scope>NUCLEOTIDE SEQUENCE [LARGE SCALE GENOMIC DNA]</scope>
    <source>
        <strain evidence="2">DSM 123</strain>
    </source>
</reference>
<dbReference type="Proteomes" id="UP000199615">
    <property type="component" value="Unassembled WGS sequence"/>
</dbReference>
<dbReference type="InterPro" id="IPR011738">
    <property type="entry name" value="Phage_CHP"/>
</dbReference>
<proteinExistence type="predicted"/>
<name>A0A1H8S5J1_9BRAD</name>
<protein>
    <recommendedName>
        <fullName evidence="3">Phage gp6-like head-tail connector protein</fullName>
    </recommendedName>
</protein>
<dbReference type="NCBIfam" id="TIGR01560">
    <property type="entry name" value="put_DNA_pack"/>
    <property type="match status" value="1"/>
</dbReference>
<gene>
    <name evidence="1" type="ORF">SAMN05444123_104260</name>
</gene>
<organism evidence="1 2">
    <name type="scientific">Rhodopseudomonas pseudopalustris</name>
    <dbReference type="NCBI Taxonomy" id="1513892"/>
    <lineage>
        <taxon>Bacteria</taxon>
        <taxon>Pseudomonadati</taxon>
        <taxon>Pseudomonadota</taxon>
        <taxon>Alphaproteobacteria</taxon>
        <taxon>Hyphomicrobiales</taxon>
        <taxon>Nitrobacteraceae</taxon>
        <taxon>Rhodopseudomonas</taxon>
    </lineage>
</organism>
<dbReference type="InterPro" id="IPR006450">
    <property type="entry name" value="Phage_HK97_gp6-like"/>
</dbReference>